<dbReference type="Proteomes" id="UP000648075">
    <property type="component" value="Unassembled WGS sequence"/>
</dbReference>
<feature type="domain" description="PDZ" evidence="2">
    <location>
        <begin position="546"/>
        <end position="611"/>
    </location>
</feature>
<gene>
    <name evidence="3" type="ORF">GCM10011614_05500</name>
</gene>
<feature type="signal peptide" evidence="1">
    <location>
        <begin position="1"/>
        <end position="28"/>
    </location>
</feature>
<dbReference type="Pfam" id="PF05299">
    <property type="entry name" value="Peptidase_M61"/>
    <property type="match status" value="1"/>
</dbReference>
<dbReference type="Gene3D" id="1.10.390.10">
    <property type="entry name" value="Neutral Protease Domain 2"/>
    <property type="match status" value="1"/>
</dbReference>
<dbReference type="Gene3D" id="2.60.40.3650">
    <property type="match status" value="1"/>
</dbReference>
<dbReference type="InterPro" id="IPR024191">
    <property type="entry name" value="Peptidase_M61"/>
</dbReference>
<keyword evidence="1" id="KW-0732">Signal</keyword>
<dbReference type="Pfam" id="PF17899">
    <property type="entry name" value="Peptidase_M61_N"/>
    <property type="match status" value="1"/>
</dbReference>
<reference evidence="3" key="2">
    <citation type="submission" date="2020-09" db="EMBL/GenBank/DDBJ databases">
        <authorList>
            <person name="Sun Q."/>
            <person name="Kim S."/>
        </authorList>
    </citation>
    <scope>NUCLEOTIDE SEQUENCE</scope>
    <source>
        <strain evidence="3">KCTC 32255</strain>
    </source>
</reference>
<comment type="caution">
    <text evidence="3">The sequence shown here is derived from an EMBL/GenBank/DDBJ whole genome shotgun (WGS) entry which is preliminary data.</text>
</comment>
<dbReference type="InterPro" id="IPR036034">
    <property type="entry name" value="PDZ_sf"/>
</dbReference>
<feature type="chain" id="PRO_5037664317" evidence="1">
    <location>
        <begin position="29"/>
        <end position="649"/>
    </location>
</feature>
<protein>
    <submittedName>
        <fullName evidence="3">Peptidase M61</fullName>
    </submittedName>
</protein>
<dbReference type="InterPro" id="IPR007963">
    <property type="entry name" value="Peptidase_M61_catalytic"/>
</dbReference>
<organism evidence="3 4">
    <name type="scientific">Novosphingobium colocasiae</name>
    <dbReference type="NCBI Taxonomy" id="1256513"/>
    <lineage>
        <taxon>Bacteria</taxon>
        <taxon>Pseudomonadati</taxon>
        <taxon>Pseudomonadota</taxon>
        <taxon>Alphaproteobacteria</taxon>
        <taxon>Sphingomonadales</taxon>
        <taxon>Sphingomonadaceae</taxon>
        <taxon>Novosphingobium</taxon>
    </lineage>
</organism>
<dbReference type="InterPro" id="IPR040756">
    <property type="entry name" value="Peptidase_M61_N"/>
</dbReference>
<dbReference type="Gene3D" id="2.30.42.10">
    <property type="match status" value="1"/>
</dbReference>
<dbReference type="SUPFAM" id="SSF50156">
    <property type="entry name" value="PDZ domain-like"/>
    <property type="match status" value="1"/>
</dbReference>
<keyword evidence="4" id="KW-1185">Reference proteome</keyword>
<dbReference type="PROSITE" id="PS50106">
    <property type="entry name" value="PDZ"/>
    <property type="match status" value="1"/>
</dbReference>
<accession>A0A918UDL7</accession>
<dbReference type="PIRSF" id="PIRSF016493">
    <property type="entry name" value="Glycyl_aminpptds"/>
    <property type="match status" value="1"/>
</dbReference>
<proteinExistence type="predicted"/>
<dbReference type="EMBL" id="BMZA01000001">
    <property type="protein sequence ID" value="GGY93440.1"/>
    <property type="molecule type" value="Genomic_DNA"/>
</dbReference>
<evidence type="ECO:0000259" key="2">
    <source>
        <dbReference type="PROSITE" id="PS50106"/>
    </source>
</evidence>
<dbReference type="InterPro" id="IPR001478">
    <property type="entry name" value="PDZ"/>
</dbReference>
<reference evidence="3" key="1">
    <citation type="journal article" date="2014" name="Int. J. Syst. Evol. Microbiol.">
        <title>Complete genome sequence of Corynebacterium casei LMG S-19264T (=DSM 44701T), isolated from a smear-ripened cheese.</title>
        <authorList>
            <consortium name="US DOE Joint Genome Institute (JGI-PGF)"/>
            <person name="Walter F."/>
            <person name="Albersmeier A."/>
            <person name="Kalinowski J."/>
            <person name="Ruckert C."/>
        </authorList>
    </citation>
    <scope>NUCLEOTIDE SEQUENCE</scope>
    <source>
        <strain evidence="3">KCTC 32255</strain>
    </source>
</reference>
<evidence type="ECO:0000313" key="3">
    <source>
        <dbReference type="EMBL" id="GGY93440.1"/>
    </source>
</evidence>
<dbReference type="InterPro" id="IPR027268">
    <property type="entry name" value="Peptidase_M4/M1_CTD_sf"/>
</dbReference>
<dbReference type="SMART" id="SM00228">
    <property type="entry name" value="PDZ"/>
    <property type="match status" value="1"/>
</dbReference>
<evidence type="ECO:0000256" key="1">
    <source>
        <dbReference type="SAM" id="SignalP"/>
    </source>
</evidence>
<sequence>MIKNVVREVALASAMALAAAGAPAIARADDGRQRYPLTSPDLPAAADTAWPGGTIALDIDATDIARGLYRVTETIPLPPGTRRLSLLLPDWLPGSHGPDNSPAELVDLRFTVDGKPAPWRRDPVETSAFHIDLPEGAATLTARFVHTSPLQPGEGRVTMTDAMLNLKWEHMSLYPTGHAVSRIPVRPSVTLPAGWTPATALPGLVRQGNRASWAATDYATLIDSPIFAGANYRRFDLGRSVTIDAFADVPAYLALDPANLEKLRRLVSESTAVFGPLPAGRYQFLVALTNQLGDIGLEHLASSEDAIEPGSFIDWAGTDWDHNTLPHELVHAWNGKYRRPAGLATPDYRTPMQDDLLWVYEGQTQFWGLVLAVRSGVQRKDTVLGAIAQRAAGLAASAGRGWRPLIDTTYDPIIANRKPKPYGSLARGEDYYWEGALIWLEADQLIRTGTKGARGLDDFARAFFAPGQGDGRLSTYTFDDVTAALNAVYPYDWATFLRQRIEQPGQGAPYAGIERGGYRLVWRDVPNSYEQALMTRQGALYLTHSLGMELNREGVVTSVMWDGPAFNAGLVTGAQILGIDGTAWSAEAMKAAITRAKSAPAPIQFVVQRGNRILNVAVDYHGGLRWPWLEPAVGNGESGIDKLFQPRTK</sequence>
<name>A0A918UDL7_9SPHN</name>
<dbReference type="AlphaFoldDB" id="A0A918UDL7"/>
<evidence type="ECO:0000313" key="4">
    <source>
        <dbReference type="Proteomes" id="UP000648075"/>
    </source>
</evidence>